<proteinExistence type="predicted"/>
<organism evidence="1 2">
    <name type="scientific">Burkholderia cepacia</name>
    <name type="common">Pseudomonas cepacia</name>
    <dbReference type="NCBI Taxonomy" id="292"/>
    <lineage>
        <taxon>Bacteria</taxon>
        <taxon>Pseudomonadati</taxon>
        <taxon>Pseudomonadota</taxon>
        <taxon>Betaproteobacteria</taxon>
        <taxon>Burkholderiales</taxon>
        <taxon>Burkholderiaceae</taxon>
        <taxon>Burkholderia</taxon>
        <taxon>Burkholderia cepacia complex</taxon>
    </lineage>
</organism>
<dbReference type="Proteomes" id="UP000248899">
    <property type="component" value="Unassembled WGS sequence"/>
</dbReference>
<evidence type="ECO:0000313" key="1">
    <source>
        <dbReference type="EMBL" id="RAQ16372.1"/>
    </source>
</evidence>
<reference evidence="1 2" key="1">
    <citation type="submission" date="2018-06" db="EMBL/GenBank/DDBJ databases">
        <title>Towards the identification of Burkholderia cepacia strain which caused fatal septicemia.</title>
        <authorList>
            <person name="Bui L.A.T."/>
            <person name="Zakharova I.B."/>
            <person name="Shpak I.M."/>
            <person name="Teteryatnikova N."/>
            <person name="Ustinov D.V."/>
            <person name="Kuzyutina Y.A."/>
            <person name="Nguyen H.N."/>
            <person name="Antonov A.S."/>
            <person name="Avdyusheva E.F."/>
            <person name="Victorov D.V."/>
        </authorList>
    </citation>
    <scope>NUCLEOTIDE SEQUENCE [LARGE SCALE GENOMIC DNA]</scope>
    <source>
        <strain evidence="1 2">PT02</strain>
    </source>
</reference>
<dbReference type="EMBL" id="QLUZ01000001">
    <property type="protein sequence ID" value="RAQ16372.1"/>
    <property type="molecule type" value="Genomic_DNA"/>
</dbReference>
<accession>A0AAQ0FK47</accession>
<dbReference type="AlphaFoldDB" id="A0AAQ0FK47"/>
<comment type="caution">
    <text evidence="1">The sequence shown here is derived from an EMBL/GenBank/DDBJ whole genome shotgun (WGS) entry which is preliminary data.</text>
</comment>
<dbReference type="RefSeq" id="WP_111938616.1">
    <property type="nucleotide sequence ID" value="NZ_CP045236.1"/>
</dbReference>
<evidence type="ECO:0000313" key="2">
    <source>
        <dbReference type="Proteomes" id="UP000248899"/>
    </source>
</evidence>
<protein>
    <submittedName>
        <fullName evidence="1">DUF2384 domain-containing protein</fullName>
    </submittedName>
</protein>
<name>A0AAQ0FK47_BURCE</name>
<dbReference type="GeneID" id="56665542"/>
<gene>
    <name evidence="1" type="ORF">DPR02_01115</name>
</gene>
<sequence length="133" mass="14864">MSHDPAPNSTPLNFDQFMASLRDSENLAPILSARRFASALHIDMQTLARLAHVHRNTVTRLAGSESVQKYLRDALRVIRAAADISGDVRSTLFWYRNEPLPTFSYKTAEELISEGRTEDLLRYITSLETGAAG</sequence>